<feature type="non-terminal residue" evidence="1">
    <location>
        <position position="70"/>
    </location>
</feature>
<dbReference type="EMBL" id="BKCJ011835100">
    <property type="protein sequence ID" value="GFD56938.1"/>
    <property type="molecule type" value="Genomic_DNA"/>
</dbReference>
<accession>A0A699XG03</accession>
<protein>
    <submittedName>
        <fullName evidence="1">Uncharacterized protein</fullName>
    </submittedName>
</protein>
<dbReference type="AlphaFoldDB" id="A0A699XG03"/>
<organism evidence="1">
    <name type="scientific">Tanacetum cinerariifolium</name>
    <name type="common">Dalmatian daisy</name>
    <name type="synonym">Chrysanthemum cinerariifolium</name>
    <dbReference type="NCBI Taxonomy" id="118510"/>
    <lineage>
        <taxon>Eukaryota</taxon>
        <taxon>Viridiplantae</taxon>
        <taxon>Streptophyta</taxon>
        <taxon>Embryophyta</taxon>
        <taxon>Tracheophyta</taxon>
        <taxon>Spermatophyta</taxon>
        <taxon>Magnoliopsida</taxon>
        <taxon>eudicotyledons</taxon>
        <taxon>Gunneridae</taxon>
        <taxon>Pentapetalae</taxon>
        <taxon>asterids</taxon>
        <taxon>campanulids</taxon>
        <taxon>Asterales</taxon>
        <taxon>Asteraceae</taxon>
        <taxon>Asteroideae</taxon>
        <taxon>Anthemideae</taxon>
        <taxon>Anthemidinae</taxon>
        <taxon>Tanacetum</taxon>
    </lineage>
</organism>
<feature type="non-terminal residue" evidence="1">
    <location>
        <position position="1"/>
    </location>
</feature>
<gene>
    <name evidence="1" type="ORF">Tci_928907</name>
</gene>
<sequence length="70" mass="7775">ERAPAEPLHLVRCSLADDPVWSKCGMEDQLHLFDDVCSAGLDEERPFVAVGSIRLHLPMAVTDVHRHGLD</sequence>
<proteinExistence type="predicted"/>
<evidence type="ECO:0000313" key="1">
    <source>
        <dbReference type="EMBL" id="GFD56938.1"/>
    </source>
</evidence>
<name>A0A699XG03_TANCI</name>
<reference evidence="1" key="1">
    <citation type="journal article" date="2019" name="Sci. Rep.">
        <title>Draft genome of Tanacetum cinerariifolium, the natural source of mosquito coil.</title>
        <authorList>
            <person name="Yamashiro T."/>
            <person name="Shiraishi A."/>
            <person name="Satake H."/>
            <person name="Nakayama K."/>
        </authorList>
    </citation>
    <scope>NUCLEOTIDE SEQUENCE</scope>
</reference>
<comment type="caution">
    <text evidence="1">The sequence shown here is derived from an EMBL/GenBank/DDBJ whole genome shotgun (WGS) entry which is preliminary data.</text>
</comment>